<dbReference type="RefSeq" id="WP_151127561.1">
    <property type="nucleotide sequence ID" value="NZ_VZQZ01000002.1"/>
</dbReference>
<comment type="subcellular location">
    <subcellularLocation>
        <location evidence="1">Cell membrane</location>
        <topology evidence="1">Multi-pass membrane protein</topology>
    </subcellularLocation>
</comment>
<proteinExistence type="predicted"/>
<evidence type="ECO:0000313" key="7">
    <source>
        <dbReference type="EMBL" id="KAB0666830.1"/>
    </source>
</evidence>
<sequence>MKRTFDVKFWLGIGISVFFMALLFRKINFQQLGAALLMVDYRYIALAVLFTFISYFLRAVRWRYLLISEKTIPLASLYPATIIGYMANNLLPARLGEFVRAYVLARREGLETPAVFASLVIDRLFDGFTVLLILLATLFTLHLPGNMADAETALRAGGVAMFLLYCGVLVFLYLLKRQTMRTLNLVAWLLKPFPTRVSERLIPLLGSFITGIRLSRKGGHILAILASSFFIWMFAVLPVDMTLRGFGIHLPITASMFILVLLVFAVMVPASPGFIGTYHYACFKGLSAFGIADVTSVSIALIIHGTAFFPVIIAGFYHLWSGGISLNSVRKAGEAS</sequence>
<keyword evidence="4 6" id="KW-1133">Transmembrane helix</keyword>
<dbReference type="GO" id="GO:0005886">
    <property type="term" value="C:plasma membrane"/>
    <property type="evidence" value="ECO:0007669"/>
    <property type="project" value="UniProtKB-SubCell"/>
</dbReference>
<evidence type="ECO:0000313" key="8">
    <source>
        <dbReference type="Proteomes" id="UP000420562"/>
    </source>
</evidence>
<keyword evidence="2" id="KW-1003">Cell membrane</keyword>
<dbReference type="InterPro" id="IPR022791">
    <property type="entry name" value="L-PG_synthase/AglD"/>
</dbReference>
<dbReference type="NCBIfam" id="TIGR00374">
    <property type="entry name" value="flippase-like domain"/>
    <property type="match status" value="1"/>
</dbReference>
<evidence type="ECO:0000256" key="4">
    <source>
        <dbReference type="ARBA" id="ARBA00022989"/>
    </source>
</evidence>
<dbReference type="AlphaFoldDB" id="A0A7J4ZTN9"/>
<comment type="caution">
    <text evidence="7">The sequence shown here is derived from an EMBL/GenBank/DDBJ whole genome shotgun (WGS) entry which is preliminary data.</text>
</comment>
<feature type="transmembrane region" description="Helical" evidence="6">
    <location>
        <begin position="298"/>
        <end position="320"/>
    </location>
</feature>
<dbReference type="EMBL" id="VZQZ01000002">
    <property type="protein sequence ID" value="KAB0666830.1"/>
    <property type="molecule type" value="Genomic_DNA"/>
</dbReference>
<evidence type="ECO:0000256" key="1">
    <source>
        <dbReference type="ARBA" id="ARBA00004651"/>
    </source>
</evidence>
<feature type="transmembrane region" description="Helical" evidence="6">
    <location>
        <begin position="156"/>
        <end position="175"/>
    </location>
</feature>
<evidence type="ECO:0000256" key="6">
    <source>
        <dbReference type="SAM" id="Phobius"/>
    </source>
</evidence>
<evidence type="ECO:0000256" key="3">
    <source>
        <dbReference type="ARBA" id="ARBA00022692"/>
    </source>
</evidence>
<keyword evidence="3 6" id="KW-0812">Transmembrane</keyword>
<organism evidence="7 8">
    <name type="scientific">Oryzomonas japonica</name>
    <dbReference type="NCBI Taxonomy" id="2603858"/>
    <lineage>
        <taxon>Bacteria</taxon>
        <taxon>Pseudomonadati</taxon>
        <taxon>Thermodesulfobacteriota</taxon>
        <taxon>Desulfuromonadia</taxon>
        <taxon>Geobacterales</taxon>
        <taxon>Geobacteraceae</taxon>
        <taxon>Oryzomonas</taxon>
    </lineage>
</organism>
<dbReference type="PANTHER" id="PTHR39087:SF2">
    <property type="entry name" value="UPF0104 MEMBRANE PROTEIN MJ1595"/>
    <property type="match status" value="1"/>
</dbReference>
<accession>A0A7J4ZTN9</accession>
<feature type="transmembrane region" description="Helical" evidence="6">
    <location>
        <begin position="41"/>
        <end position="60"/>
    </location>
</feature>
<keyword evidence="5 6" id="KW-0472">Membrane</keyword>
<keyword evidence="8" id="KW-1185">Reference proteome</keyword>
<feature type="transmembrane region" description="Helical" evidence="6">
    <location>
        <begin position="9"/>
        <end position="29"/>
    </location>
</feature>
<name>A0A7J4ZTN9_9BACT</name>
<feature type="transmembrane region" description="Helical" evidence="6">
    <location>
        <begin position="221"/>
        <end position="239"/>
    </location>
</feature>
<feature type="transmembrane region" description="Helical" evidence="6">
    <location>
        <begin position="245"/>
        <end position="268"/>
    </location>
</feature>
<dbReference type="Pfam" id="PF03706">
    <property type="entry name" value="LPG_synthase_TM"/>
    <property type="match status" value="1"/>
</dbReference>
<feature type="transmembrane region" description="Helical" evidence="6">
    <location>
        <begin position="275"/>
        <end position="292"/>
    </location>
</feature>
<evidence type="ECO:0000256" key="2">
    <source>
        <dbReference type="ARBA" id="ARBA00022475"/>
    </source>
</evidence>
<protein>
    <submittedName>
        <fullName evidence="7">Flippase-like domain-containing protein</fullName>
    </submittedName>
</protein>
<dbReference type="Proteomes" id="UP000420562">
    <property type="component" value="Unassembled WGS sequence"/>
</dbReference>
<gene>
    <name evidence="7" type="ORF">F6V25_05290</name>
</gene>
<feature type="transmembrane region" description="Helical" evidence="6">
    <location>
        <begin position="124"/>
        <end position="144"/>
    </location>
</feature>
<evidence type="ECO:0000256" key="5">
    <source>
        <dbReference type="ARBA" id="ARBA00023136"/>
    </source>
</evidence>
<dbReference type="PANTHER" id="PTHR39087">
    <property type="entry name" value="UPF0104 MEMBRANE PROTEIN MJ1595"/>
    <property type="match status" value="1"/>
</dbReference>
<reference evidence="7 8" key="1">
    <citation type="submission" date="2019-09" db="EMBL/GenBank/DDBJ databases">
        <title>Geobacter sp. Red96, a novel strain isolated from paddy soil.</title>
        <authorList>
            <person name="Xu Z."/>
            <person name="Masuda Y."/>
            <person name="Itoh H."/>
            <person name="Senoo K."/>
        </authorList>
    </citation>
    <scope>NUCLEOTIDE SEQUENCE [LARGE SCALE GENOMIC DNA]</scope>
    <source>
        <strain evidence="7 8">Red96</strain>
    </source>
</reference>